<keyword evidence="5" id="KW-0378">Hydrolase</keyword>
<name>A0ABW5D3S0_9BACT</name>
<keyword evidence="3" id="KW-0472">Membrane</keyword>
<feature type="transmembrane region" description="Helical" evidence="3">
    <location>
        <begin position="89"/>
        <end position="112"/>
    </location>
</feature>
<evidence type="ECO:0000259" key="4">
    <source>
        <dbReference type="SMART" id="SM00244"/>
    </source>
</evidence>
<feature type="transmembrane region" description="Helical" evidence="3">
    <location>
        <begin position="190"/>
        <end position="213"/>
    </location>
</feature>
<sequence>MTPIGKKHSLGIVVFLAIETALTVYLFLATRSAWVAAPAAFAVWSLALSLNHFLRPAPSLSRASTGRHSLLTHAIYFLRQASLGIGKSALFLGGLAAISLLAAATPALLSALPSSGSRYLVPTFLPVVLLLAGGILAFMEILRGLRGETTTGLSPETAAQLGHWRLLALLHFLSAAVLFAEVYVKTPFHQFLAVAFLLITMVSIIETLLRAIARLYVPRRMWHQFAPLGVFFYTRFWGAPYIAAFPSREEFEDAFALKLPEMWMWPTVRRAAIPMLLCVLGMSWLASGVHEIPSGQKGLLRNFGAMAENALEPGLHLTFPRPFSSVTQVSTERIETLTLGFQSDPGEPILWEKSHYIGEEHVLVGGGDDFLAISVPILYRISDPVAHAKHMKGTEQWLASLARRSLLSEAVRLSSFEIMTTRREELRGLLKKDLQAALAERDSGIEIVEVYLRDIHPPVEAAPAFQEVMAAMEDKLAQIHAAEAQVNETLPRARASAHQTTLVAQEKSASRVLRAKGQARRFELLAAAYHAAPEVYETRETFLALDDTLAGSKKLVMDSNFKNDMPAYVDLRKVLNPAFIDSSLPETQTLVPDIKTFRTAFDIEIEGFLKRGQGEMPAVMMTPQDSDLSETE</sequence>
<protein>
    <submittedName>
        <fullName evidence="5">Protease modulator HflK</fullName>
    </submittedName>
</protein>
<gene>
    <name evidence="5" type="primary">hflK</name>
    <name evidence="5" type="ORF">ACFSSA_03405</name>
</gene>
<feature type="transmembrane region" description="Helical" evidence="3">
    <location>
        <begin position="124"/>
        <end position="145"/>
    </location>
</feature>
<dbReference type="SUPFAM" id="SSF117892">
    <property type="entry name" value="Band 7/SPFH domain"/>
    <property type="match status" value="1"/>
</dbReference>
<accession>A0ABW5D3S0</accession>
<dbReference type="GO" id="GO:0008233">
    <property type="term" value="F:peptidase activity"/>
    <property type="evidence" value="ECO:0007669"/>
    <property type="project" value="UniProtKB-KW"/>
</dbReference>
<dbReference type="InterPro" id="IPR001107">
    <property type="entry name" value="Band_7"/>
</dbReference>
<keyword evidence="6" id="KW-1185">Reference proteome</keyword>
<dbReference type="InterPro" id="IPR036013">
    <property type="entry name" value="Band_7/SPFH_dom_sf"/>
</dbReference>
<evidence type="ECO:0000313" key="6">
    <source>
        <dbReference type="Proteomes" id="UP001597375"/>
    </source>
</evidence>
<evidence type="ECO:0000256" key="2">
    <source>
        <dbReference type="ARBA" id="ARBA00006971"/>
    </source>
</evidence>
<dbReference type="RefSeq" id="WP_386818368.1">
    <property type="nucleotide sequence ID" value="NZ_JBHUIT010000002.1"/>
</dbReference>
<reference evidence="6" key="1">
    <citation type="journal article" date="2019" name="Int. J. Syst. Evol. Microbiol.">
        <title>The Global Catalogue of Microorganisms (GCM) 10K type strain sequencing project: providing services to taxonomists for standard genome sequencing and annotation.</title>
        <authorList>
            <consortium name="The Broad Institute Genomics Platform"/>
            <consortium name="The Broad Institute Genome Sequencing Center for Infectious Disease"/>
            <person name="Wu L."/>
            <person name="Ma J."/>
        </authorList>
    </citation>
    <scope>NUCLEOTIDE SEQUENCE [LARGE SCALE GENOMIC DNA]</scope>
    <source>
        <strain evidence="6">CGMCC 4.7106</strain>
    </source>
</reference>
<dbReference type="InterPro" id="IPR010201">
    <property type="entry name" value="HflK"/>
</dbReference>
<keyword evidence="5" id="KW-0645">Protease</keyword>
<proteinExistence type="inferred from homology"/>
<feature type="transmembrane region" description="Helical" evidence="3">
    <location>
        <begin position="9"/>
        <end position="28"/>
    </location>
</feature>
<dbReference type="Pfam" id="PF01145">
    <property type="entry name" value="Band_7"/>
    <property type="match status" value="1"/>
</dbReference>
<organism evidence="5 6">
    <name type="scientific">Luteolibacter algae</name>
    <dbReference type="NCBI Taxonomy" id="454151"/>
    <lineage>
        <taxon>Bacteria</taxon>
        <taxon>Pseudomonadati</taxon>
        <taxon>Verrucomicrobiota</taxon>
        <taxon>Verrucomicrobiia</taxon>
        <taxon>Verrucomicrobiales</taxon>
        <taxon>Verrucomicrobiaceae</taxon>
        <taxon>Luteolibacter</taxon>
    </lineage>
</organism>
<dbReference type="CDD" id="cd03404">
    <property type="entry name" value="SPFH_HflK"/>
    <property type="match status" value="1"/>
</dbReference>
<dbReference type="GO" id="GO:0006508">
    <property type="term" value="P:proteolysis"/>
    <property type="evidence" value="ECO:0007669"/>
    <property type="project" value="UniProtKB-KW"/>
</dbReference>
<comment type="caution">
    <text evidence="5">The sequence shown here is derived from an EMBL/GenBank/DDBJ whole genome shotgun (WGS) entry which is preliminary data.</text>
</comment>
<dbReference type="Proteomes" id="UP001597375">
    <property type="component" value="Unassembled WGS sequence"/>
</dbReference>
<dbReference type="PANTHER" id="PTHR42911:SF1">
    <property type="entry name" value="MODULATOR OF FTSH PROTEASE HFLC"/>
    <property type="match status" value="1"/>
</dbReference>
<dbReference type="PANTHER" id="PTHR42911">
    <property type="entry name" value="MODULATOR OF FTSH PROTEASE HFLC"/>
    <property type="match status" value="1"/>
</dbReference>
<feature type="transmembrane region" description="Helical" evidence="3">
    <location>
        <begin position="166"/>
        <end position="184"/>
    </location>
</feature>
<feature type="transmembrane region" description="Helical" evidence="3">
    <location>
        <begin position="34"/>
        <end position="54"/>
    </location>
</feature>
<comment type="similarity">
    <text evidence="2">Belongs to the band 7/mec-2 family. HflK subfamily.</text>
</comment>
<dbReference type="SMART" id="SM00244">
    <property type="entry name" value="PHB"/>
    <property type="match status" value="1"/>
</dbReference>
<dbReference type="Gene3D" id="3.30.479.30">
    <property type="entry name" value="Band 7 domain"/>
    <property type="match status" value="1"/>
</dbReference>
<evidence type="ECO:0000313" key="5">
    <source>
        <dbReference type="EMBL" id="MFD2255712.1"/>
    </source>
</evidence>
<evidence type="ECO:0000256" key="3">
    <source>
        <dbReference type="SAM" id="Phobius"/>
    </source>
</evidence>
<keyword evidence="3" id="KW-0812">Transmembrane</keyword>
<feature type="domain" description="Band 7" evidence="4">
    <location>
        <begin position="287"/>
        <end position="469"/>
    </location>
</feature>
<comment type="subcellular location">
    <subcellularLocation>
        <location evidence="1">Membrane</location>
        <topology evidence="1">Single-pass membrane protein</topology>
    </subcellularLocation>
</comment>
<dbReference type="EMBL" id="JBHUIT010000002">
    <property type="protein sequence ID" value="MFD2255712.1"/>
    <property type="molecule type" value="Genomic_DNA"/>
</dbReference>
<evidence type="ECO:0000256" key="1">
    <source>
        <dbReference type="ARBA" id="ARBA00004167"/>
    </source>
</evidence>
<keyword evidence="3" id="KW-1133">Transmembrane helix</keyword>